<feature type="compositionally biased region" description="Low complexity" evidence="1">
    <location>
        <begin position="52"/>
        <end position="68"/>
    </location>
</feature>
<reference evidence="3" key="1">
    <citation type="submission" date="2016-06" db="EMBL/GenBank/DDBJ databases">
        <title>Parallel loss of symbiosis genes in relatives of nitrogen-fixing non-legume Parasponia.</title>
        <authorList>
            <person name="Van Velzen R."/>
            <person name="Holmer R."/>
            <person name="Bu F."/>
            <person name="Rutten L."/>
            <person name="Van Zeijl A."/>
            <person name="Liu W."/>
            <person name="Santuari L."/>
            <person name="Cao Q."/>
            <person name="Sharma T."/>
            <person name="Shen D."/>
            <person name="Roswanjaya Y."/>
            <person name="Wardhani T."/>
            <person name="Kalhor M.S."/>
            <person name="Jansen J."/>
            <person name="Van den Hoogen J."/>
            <person name="Gungor B."/>
            <person name="Hartog M."/>
            <person name="Hontelez J."/>
            <person name="Verver J."/>
            <person name="Yang W.-C."/>
            <person name="Schijlen E."/>
            <person name="Repin R."/>
            <person name="Schilthuizen M."/>
            <person name="Schranz E."/>
            <person name="Heidstra R."/>
            <person name="Miyata K."/>
            <person name="Fedorova E."/>
            <person name="Kohlen W."/>
            <person name="Bisseling T."/>
            <person name="Smit S."/>
            <person name="Geurts R."/>
        </authorList>
    </citation>
    <scope>NUCLEOTIDE SEQUENCE [LARGE SCALE GENOMIC DNA]</scope>
    <source>
        <strain evidence="3">cv. WU1-14</strain>
    </source>
</reference>
<sequence length="77" mass="8243">MAQSLIRSTRRDVVRASSLPSPATAKIRFMSRESALNFYSSVVMVACKACMSGSSSSSPPRHPPLSLLAMSPGTPMR</sequence>
<proteinExistence type="predicted"/>
<dbReference type="EMBL" id="JXTB01000001">
    <property type="protein sequence ID" value="PON80530.1"/>
    <property type="molecule type" value="Genomic_DNA"/>
</dbReference>
<organism evidence="2 3">
    <name type="scientific">Parasponia andersonii</name>
    <name type="common">Sponia andersonii</name>
    <dbReference type="NCBI Taxonomy" id="3476"/>
    <lineage>
        <taxon>Eukaryota</taxon>
        <taxon>Viridiplantae</taxon>
        <taxon>Streptophyta</taxon>
        <taxon>Embryophyta</taxon>
        <taxon>Tracheophyta</taxon>
        <taxon>Spermatophyta</taxon>
        <taxon>Magnoliopsida</taxon>
        <taxon>eudicotyledons</taxon>
        <taxon>Gunneridae</taxon>
        <taxon>Pentapetalae</taxon>
        <taxon>rosids</taxon>
        <taxon>fabids</taxon>
        <taxon>Rosales</taxon>
        <taxon>Cannabaceae</taxon>
        <taxon>Parasponia</taxon>
    </lineage>
</organism>
<protein>
    <submittedName>
        <fullName evidence="2">Uncharacterized protein</fullName>
    </submittedName>
</protein>
<keyword evidence="3" id="KW-1185">Reference proteome</keyword>
<evidence type="ECO:0000313" key="2">
    <source>
        <dbReference type="EMBL" id="PON80530.1"/>
    </source>
</evidence>
<accession>A0A2P5E4W3</accession>
<evidence type="ECO:0000256" key="1">
    <source>
        <dbReference type="SAM" id="MobiDB-lite"/>
    </source>
</evidence>
<feature type="region of interest" description="Disordered" evidence="1">
    <location>
        <begin position="52"/>
        <end position="77"/>
    </location>
</feature>
<dbReference type="Proteomes" id="UP000237105">
    <property type="component" value="Unassembled WGS sequence"/>
</dbReference>
<dbReference type="AlphaFoldDB" id="A0A2P5E4W3"/>
<evidence type="ECO:0000313" key="3">
    <source>
        <dbReference type="Proteomes" id="UP000237105"/>
    </source>
</evidence>
<name>A0A2P5E4W3_PARAD</name>
<gene>
    <name evidence="2" type="ORF">PanWU01x14_000860</name>
</gene>
<comment type="caution">
    <text evidence="2">The sequence shown here is derived from an EMBL/GenBank/DDBJ whole genome shotgun (WGS) entry which is preliminary data.</text>
</comment>